<evidence type="ECO:0000256" key="3">
    <source>
        <dbReference type="ARBA" id="ARBA00023015"/>
    </source>
</evidence>
<dbReference type="CDD" id="cd19935">
    <property type="entry name" value="REC_OmpR_CusR-like"/>
    <property type="match status" value="1"/>
</dbReference>
<evidence type="ECO:0000313" key="11">
    <source>
        <dbReference type="Proteomes" id="UP000078437"/>
    </source>
</evidence>
<evidence type="ECO:0000259" key="9">
    <source>
        <dbReference type="PROSITE" id="PS51755"/>
    </source>
</evidence>
<evidence type="ECO:0000313" key="10">
    <source>
        <dbReference type="EMBL" id="ANJ28713.1"/>
    </source>
</evidence>
<keyword evidence="3" id="KW-0805">Transcription regulation</keyword>
<dbReference type="SMART" id="SM00448">
    <property type="entry name" value="REC"/>
    <property type="match status" value="1"/>
</dbReference>
<evidence type="ECO:0000259" key="8">
    <source>
        <dbReference type="PROSITE" id="PS50110"/>
    </source>
</evidence>
<dbReference type="CDD" id="cd00383">
    <property type="entry name" value="trans_reg_C"/>
    <property type="match status" value="1"/>
</dbReference>
<accession>A0A191WKL2</accession>
<dbReference type="AlphaFoldDB" id="A0A191WKL2"/>
<gene>
    <name evidence="10" type="ORF">ATC03_04440</name>
</gene>
<feature type="DNA-binding region" description="OmpR/PhoB-type" evidence="7">
    <location>
        <begin position="124"/>
        <end position="222"/>
    </location>
</feature>
<feature type="modified residue" description="4-aspartylphosphate" evidence="6">
    <location>
        <position position="51"/>
    </location>
</feature>
<keyword evidence="2" id="KW-0902">Two-component regulatory system</keyword>
<dbReference type="SMART" id="SM00862">
    <property type="entry name" value="Trans_reg_C"/>
    <property type="match status" value="1"/>
</dbReference>
<keyword evidence="11" id="KW-1185">Reference proteome</keyword>
<dbReference type="GO" id="GO:0005829">
    <property type="term" value="C:cytosol"/>
    <property type="evidence" value="ECO:0007669"/>
    <property type="project" value="TreeGrafter"/>
</dbReference>
<sequence>MRILVVDDEVRLADGVRRGLEAEGFAVDVAHTGIDGLWRARETRYDAIVLDLMMPGMSGWKVCEALRAEENWTPVMMLTAKDGEWDQVEALETGADDYVTKPFSFAVLVARLRALIRRGGVERPVVLEAGDLRLDPSSRRVWRGDEQVSLTAREFSVLEHLMRHRGQVLSKRDLIAGVWDDDFEGDPNIVEVYVGHLRRKLDRPFGREAIETVRGSGYRLAADGG</sequence>
<dbReference type="Proteomes" id="UP000078437">
    <property type="component" value="Chromosome"/>
</dbReference>
<dbReference type="InterPro" id="IPR011006">
    <property type="entry name" value="CheY-like_superfamily"/>
</dbReference>
<dbReference type="InterPro" id="IPR036388">
    <property type="entry name" value="WH-like_DNA-bd_sf"/>
</dbReference>
<evidence type="ECO:0000256" key="6">
    <source>
        <dbReference type="PROSITE-ProRule" id="PRU00169"/>
    </source>
</evidence>
<dbReference type="Gene3D" id="3.40.50.2300">
    <property type="match status" value="1"/>
</dbReference>
<evidence type="ECO:0000256" key="7">
    <source>
        <dbReference type="PROSITE-ProRule" id="PRU01091"/>
    </source>
</evidence>
<evidence type="ECO:0000256" key="1">
    <source>
        <dbReference type="ARBA" id="ARBA00022553"/>
    </source>
</evidence>
<dbReference type="InterPro" id="IPR001789">
    <property type="entry name" value="Sig_transdc_resp-reg_receiver"/>
</dbReference>
<dbReference type="InterPro" id="IPR001867">
    <property type="entry name" value="OmpR/PhoB-type_DNA-bd"/>
</dbReference>
<proteinExistence type="predicted"/>
<dbReference type="Pfam" id="PF00072">
    <property type="entry name" value="Response_reg"/>
    <property type="match status" value="1"/>
</dbReference>
<reference evidence="11" key="2">
    <citation type="submission" date="2016-01" db="EMBL/GenBank/DDBJ databases">
        <title>Complete genome sequence of Agromyces aureus AR33T and comparison with related organisms.</title>
        <authorList>
            <person name="Corretto E."/>
            <person name="Antonielli L."/>
            <person name="Sessitsch A."/>
            <person name="Brader G."/>
        </authorList>
    </citation>
    <scope>NUCLEOTIDE SEQUENCE [LARGE SCALE GENOMIC DNA]</scope>
    <source>
        <strain evidence="11">AR33</strain>
    </source>
</reference>
<dbReference type="Pfam" id="PF00486">
    <property type="entry name" value="Trans_reg_C"/>
    <property type="match status" value="1"/>
</dbReference>
<dbReference type="GO" id="GO:0006355">
    <property type="term" value="P:regulation of DNA-templated transcription"/>
    <property type="evidence" value="ECO:0007669"/>
    <property type="project" value="InterPro"/>
</dbReference>
<dbReference type="KEGG" id="agy:ATC03_04440"/>
<protein>
    <submittedName>
        <fullName evidence="10">Two-component system response regulator</fullName>
    </submittedName>
</protein>
<dbReference type="Gene3D" id="6.10.250.690">
    <property type="match status" value="1"/>
</dbReference>
<keyword evidence="5" id="KW-0804">Transcription</keyword>
<evidence type="ECO:0000256" key="4">
    <source>
        <dbReference type="ARBA" id="ARBA00023125"/>
    </source>
</evidence>
<dbReference type="OrthoDB" id="9812490at2"/>
<dbReference type="PROSITE" id="PS50110">
    <property type="entry name" value="RESPONSE_REGULATORY"/>
    <property type="match status" value="1"/>
</dbReference>
<dbReference type="PANTHER" id="PTHR48111:SF36">
    <property type="entry name" value="TRANSCRIPTIONAL REGULATORY PROTEIN CUTR"/>
    <property type="match status" value="1"/>
</dbReference>
<feature type="domain" description="OmpR/PhoB-type" evidence="9">
    <location>
        <begin position="124"/>
        <end position="222"/>
    </location>
</feature>
<dbReference type="GO" id="GO:0000976">
    <property type="term" value="F:transcription cis-regulatory region binding"/>
    <property type="evidence" value="ECO:0007669"/>
    <property type="project" value="TreeGrafter"/>
</dbReference>
<feature type="domain" description="Response regulatory" evidence="8">
    <location>
        <begin position="2"/>
        <end position="116"/>
    </location>
</feature>
<dbReference type="InterPro" id="IPR039420">
    <property type="entry name" value="WalR-like"/>
</dbReference>
<dbReference type="GO" id="GO:0032993">
    <property type="term" value="C:protein-DNA complex"/>
    <property type="evidence" value="ECO:0007669"/>
    <property type="project" value="TreeGrafter"/>
</dbReference>
<evidence type="ECO:0000256" key="5">
    <source>
        <dbReference type="ARBA" id="ARBA00023163"/>
    </source>
</evidence>
<dbReference type="Gene3D" id="1.10.10.10">
    <property type="entry name" value="Winged helix-like DNA-binding domain superfamily/Winged helix DNA-binding domain"/>
    <property type="match status" value="1"/>
</dbReference>
<dbReference type="FunFam" id="1.10.10.10:FF:000005">
    <property type="entry name" value="Two-component system response regulator"/>
    <property type="match status" value="1"/>
</dbReference>
<name>A0A191WKL2_9MICO</name>
<keyword evidence="1 6" id="KW-0597">Phosphoprotein</keyword>
<keyword evidence="4 7" id="KW-0238">DNA-binding</keyword>
<reference evidence="10 11" key="1">
    <citation type="journal article" date="2016" name="Int. J. Syst. Evol. Microbiol.">
        <title>Agromyces aureus sp. nov., isolated from the rhizosphere of Salix caprea L. grown in a heavy-metal-contaminated soil.</title>
        <authorList>
            <person name="Corretto E."/>
            <person name="Antonielli L."/>
            <person name="Sessitsch A."/>
            <person name="Compant S."/>
            <person name="Gorfer M."/>
            <person name="Kuffner M."/>
            <person name="Brader G."/>
        </authorList>
    </citation>
    <scope>NUCLEOTIDE SEQUENCE [LARGE SCALE GENOMIC DNA]</scope>
    <source>
        <strain evidence="10 11">AR33</strain>
    </source>
</reference>
<dbReference type="STRING" id="453304.ATC03_04440"/>
<dbReference type="RefSeq" id="WP_067881401.1">
    <property type="nucleotide sequence ID" value="NZ_CP013979.1"/>
</dbReference>
<dbReference type="PANTHER" id="PTHR48111">
    <property type="entry name" value="REGULATOR OF RPOS"/>
    <property type="match status" value="1"/>
</dbReference>
<dbReference type="GO" id="GO:0000156">
    <property type="term" value="F:phosphorelay response regulator activity"/>
    <property type="evidence" value="ECO:0007669"/>
    <property type="project" value="TreeGrafter"/>
</dbReference>
<dbReference type="PROSITE" id="PS51755">
    <property type="entry name" value="OMPR_PHOB"/>
    <property type="match status" value="1"/>
</dbReference>
<dbReference type="FunFam" id="3.40.50.2300:FF:000001">
    <property type="entry name" value="DNA-binding response regulator PhoB"/>
    <property type="match status" value="1"/>
</dbReference>
<dbReference type="SUPFAM" id="SSF52172">
    <property type="entry name" value="CheY-like"/>
    <property type="match status" value="1"/>
</dbReference>
<evidence type="ECO:0000256" key="2">
    <source>
        <dbReference type="ARBA" id="ARBA00023012"/>
    </source>
</evidence>
<organism evidence="10 11">
    <name type="scientific">Agromyces aureus</name>
    <dbReference type="NCBI Taxonomy" id="453304"/>
    <lineage>
        <taxon>Bacteria</taxon>
        <taxon>Bacillati</taxon>
        <taxon>Actinomycetota</taxon>
        <taxon>Actinomycetes</taxon>
        <taxon>Micrococcales</taxon>
        <taxon>Microbacteriaceae</taxon>
        <taxon>Agromyces</taxon>
    </lineage>
</organism>
<dbReference type="EMBL" id="CP013979">
    <property type="protein sequence ID" value="ANJ28713.1"/>
    <property type="molecule type" value="Genomic_DNA"/>
</dbReference>